<evidence type="ECO:0000313" key="3">
    <source>
        <dbReference type="EMBL" id="KOM58023.1"/>
    </source>
</evidence>
<keyword evidence="1" id="KW-0175">Coiled coil</keyword>
<reference evidence="4" key="1">
    <citation type="journal article" date="2015" name="Proc. Natl. Acad. Sci. U.S.A.">
        <title>Genome sequencing of adzuki bean (Vigna angularis) provides insight into high starch and low fat accumulation and domestication.</title>
        <authorList>
            <person name="Yang K."/>
            <person name="Tian Z."/>
            <person name="Chen C."/>
            <person name="Luo L."/>
            <person name="Zhao B."/>
            <person name="Wang Z."/>
            <person name="Yu L."/>
            <person name="Li Y."/>
            <person name="Sun Y."/>
            <person name="Li W."/>
            <person name="Chen Y."/>
            <person name="Li Y."/>
            <person name="Zhang Y."/>
            <person name="Ai D."/>
            <person name="Zhao J."/>
            <person name="Shang C."/>
            <person name="Ma Y."/>
            <person name="Wu B."/>
            <person name="Wang M."/>
            <person name="Gao L."/>
            <person name="Sun D."/>
            <person name="Zhang P."/>
            <person name="Guo F."/>
            <person name="Wang W."/>
            <person name="Li Y."/>
            <person name="Wang J."/>
            <person name="Varshney R.K."/>
            <person name="Wang J."/>
            <person name="Ling H.Q."/>
            <person name="Wan P."/>
        </authorList>
    </citation>
    <scope>NUCLEOTIDE SEQUENCE</scope>
    <source>
        <strain evidence="4">cv. Jingnong 6</strain>
    </source>
</reference>
<dbReference type="GO" id="GO:0003700">
    <property type="term" value="F:DNA-binding transcription factor activity"/>
    <property type="evidence" value="ECO:0007669"/>
    <property type="project" value="InterPro"/>
</dbReference>
<feature type="coiled-coil region" evidence="1">
    <location>
        <begin position="102"/>
        <end position="129"/>
    </location>
</feature>
<evidence type="ECO:0000313" key="4">
    <source>
        <dbReference type="Proteomes" id="UP000053144"/>
    </source>
</evidence>
<dbReference type="InterPro" id="IPR004827">
    <property type="entry name" value="bZIP"/>
</dbReference>
<sequence>MANQTFTSLLTNDKQFASLQLPPKAPTSNKNKSIVNEGGEILFQAGNVLKTHENPSLMYLGTEHVHGPPNDDVEDLDRDSGSKLEAQMKRKQANRVYSARYRLRKQARAQNLKNQAEALEAEVSMFQSQLLYWKSLHDGLAEENTVMRAQCDTACKLIAEKEGK</sequence>
<dbReference type="SUPFAM" id="SSF57959">
    <property type="entry name" value="Leucine zipper domain"/>
    <property type="match status" value="1"/>
</dbReference>
<feature type="domain" description="BZIP" evidence="2">
    <location>
        <begin position="82"/>
        <end position="146"/>
    </location>
</feature>
<dbReference type="EMBL" id="CM003381">
    <property type="protein sequence ID" value="KOM58023.1"/>
    <property type="molecule type" value="Genomic_DNA"/>
</dbReference>
<proteinExistence type="predicted"/>
<evidence type="ECO:0000259" key="2">
    <source>
        <dbReference type="SMART" id="SM00338"/>
    </source>
</evidence>
<name>A0A0L9VSV9_PHAAN</name>
<dbReference type="SMART" id="SM00338">
    <property type="entry name" value="BRLZ"/>
    <property type="match status" value="1"/>
</dbReference>
<dbReference type="Gramene" id="KOM58023">
    <property type="protein sequence ID" value="KOM58023"/>
    <property type="gene ID" value="LR48_Vigan11g105600"/>
</dbReference>
<dbReference type="AlphaFoldDB" id="A0A0L9VSV9"/>
<dbReference type="CDD" id="cd14686">
    <property type="entry name" value="bZIP"/>
    <property type="match status" value="1"/>
</dbReference>
<evidence type="ECO:0000256" key="1">
    <source>
        <dbReference type="SAM" id="Coils"/>
    </source>
</evidence>
<accession>A0A0L9VSV9</accession>
<dbReference type="InterPro" id="IPR046347">
    <property type="entry name" value="bZIP_sf"/>
</dbReference>
<protein>
    <recommendedName>
        <fullName evidence="2">BZIP domain-containing protein</fullName>
    </recommendedName>
</protein>
<organism evidence="3 4">
    <name type="scientific">Phaseolus angularis</name>
    <name type="common">Azuki bean</name>
    <name type="synonym">Vigna angularis</name>
    <dbReference type="NCBI Taxonomy" id="3914"/>
    <lineage>
        <taxon>Eukaryota</taxon>
        <taxon>Viridiplantae</taxon>
        <taxon>Streptophyta</taxon>
        <taxon>Embryophyta</taxon>
        <taxon>Tracheophyta</taxon>
        <taxon>Spermatophyta</taxon>
        <taxon>Magnoliopsida</taxon>
        <taxon>eudicotyledons</taxon>
        <taxon>Gunneridae</taxon>
        <taxon>Pentapetalae</taxon>
        <taxon>rosids</taxon>
        <taxon>fabids</taxon>
        <taxon>Fabales</taxon>
        <taxon>Fabaceae</taxon>
        <taxon>Papilionoideae</taxon>
        <taxon>50 kb inversion clade</taxon>
        <taxon>NPAAA clade</taxon>
        <taxon>indigoferoid/millettioid clade</taxon>
        <taxon>Phaseoleae</taxon>
        <taxon>Vigna</taxon>
    </lineage>
</organism>
<dbReference type="Proteomes" id="UP000053144">
    <property type="component" value="Chromosome 11"/>
</dbReference>
<gene>
    <name evidence="3" type="ORF">LR48_Vigan11g105600</name>
</gene>